<dbReference type="EMBL" id="PFNL01000170">
    <property type="protein sequence ID" value="PIZ44604.1"/>
    <property type="molecule type" value="Genomic_DNA"/>
</dbReference>
<organism evidence="1 2">
    <name type="scientific">candidate division WWE3 bacterium CG_4_10_14_0_2_um_filter_41_14</name>
    <dbReference type="NCBI Taxonomy" id="1975072"/>
    <lineage>
        <taxon>Bacteria</taxon>
        <taxon>Katanobacteria</taxon>
    </lineage>
</organism>
<reference evidence="2" key="1">
    <citation type="submission" date="2017-09" db="EMBL/GenBank/DDBJ databases">
        <title>Depth-based differentiation of microbial function through sediment-hosted aquifers and enrichment of novel symbionts in the deep terrestrial subsurface.</title>
        <authorList>
            <person name="Probst A.J."/>
            <person name="Ladd B."/>
            <person name="Jarett J.K."/>
            <person name="Geller-Mcgrath D.E."/>
            <person name="Sieber C.M.K."/>
            <person name="Emerson J.B."/>
            <person name="Anantharaman K."/>
            <person name="Thomas B.C."/>
            <person name="Malmstrom R."/>
            <person name="Stieglmeier M."/>
            <person name="Klingl A."/>
            <person name="Woyke T."/>
            <person name="Ryan C.M."/>
            <person name="Banfield J.F."/>
        </authorList>
    </citation>
    <scope>NUCLEOTIDE SEQUENCE [LARGE SCALE GENOMIC DNA]</scope>
</reference>
<accession>A0A2M7TFH5</accession>
<gene>
    <name evidence="1" type="ORF">COY32_06190</name>
</gene>
<protein>
    <submittedName>
        <fullName evidence="1">Uncharacterized protein</fullName>
    </submittedName>
</protein>
<name>A0A2M7TFH5_UNCKA</name>
<evidence type="ECO:0000313" key="2">
    <source>
        <dbReference type="Proteomes" id="UP000228920"/>
    </source>
</evidence>
<comment type="caution">
    <text evidence="1">The sequence shown here is derived from an EMBL/GenBank/DDBJ whole genome shotgun (WGS) entry which is preliminary data.</text>
</comment>
<proteinExistence type="predicted"/>
<dbReference type="Proteomes" id="UP000228920">
    <property type="component" value="Unassembled WGS sequence"/>
</dbReference>
<dbReference type="AlphaFoldDB" id="A0A2M7TFH5"/>
<sequence length="97" mass="10452">MAVMLIFTIWYVISSSSSFSEGVLVSDSVLNANKYTSSLNHLNGILDSLDSSLFNNEIFSKLKSFVTLPLAPGLTGKENPFAAPPAPEDLLLKSSNQ</sequence>
<evidence type="ECO:0000313" key="1">
    <source>
        <dbReference type="EMBL" id="PIZ44604.1"/>
    </source>
</evidence>